<dbReference type="AlphaFoldDB" id="A0A3M7T702"/>
<dbReference type="Proteomes" id="UP000276133">
    <property type="component" value="Unassembled WGS sequence"/>
</dbReference>
<keyword evidence="2" id="KW-1185">Reference proteome</keyword>
<reference evidence="1 2" key="1">
    <citation type="journal article" date="2018" name="Sci. Rep.">
        <title>Genomic signatures of local adaptation to the degree of environmental predictability in rotifers.</title>
        <authorList>
            <person name="Franch-Gras L."/>
            <person name="Hahn C."/>
            <person name="Garcia-Roger E.M."/>
            <person name="Carmona M.J."/>
            <person name="Serra M."/>
            <person name="Gomez A."/>
        </authorList>
    </citation>
    <scope>NUCLEOTIDE SEQUENCE [LARGE SCALE GENOMIC DNA]</scope>
    <source>
        <strain evidence="1">HYR1</strain>
    </source>
</reference>
<name>A0A3M7T702_BRAPC</name>
<dbReference type="EMBL" id="REGN01000174">
    <property type="protein sequence ID" value="RNA43812.1"/>
    <property type="molecule type" value="Genomic_DNA"/>
</dbReference>
<evidence type="ECO:0000313" key="1">
    <source>
        <dbReference type="EMBL" id="RNA43812.1"/>
    </source>
</evidence>
<gene>
    <name evidence="1" type="ORF">BpHYR1_020662</name>
</gene>
<evidence type="ECO:0000313" key="2">
    <source>
        <dbReference type="Proteomes" id="UP000276133"/>
    </source>
</evidence>
<sequence length="153" mass="17973">MADSHIQILKKDSYHSETTSSLAPQLKTIQYLLRKSKIQAVNINKVDELIVNTKVKFLIRLIEFELTKSIIHELMAHDPDLSKDNKSLLYEISVITNRQTIYEMIKYGNKIVRQTVRRIVECRKDDEVIDIMEALEIEGDNRRIRLNQLLHIE</sequence>
<proteinExistence type="predicted"/>
<dbReference type="OrthoDB" id="10139147at2759"/>
<accession>A0A3M7T702</accession>
<protein>
    <submittedName>
        <fullName evidence="1">Uncharacterized protein</fullName>
    </submittedName>
</protein>
<organism evidence="1 2">
    <name type="scientific">Brachionus plicatilis</name>
    <name type="common">Marine rotifer</name>
    <name type="synonym">Brachionus muelleri</name>
    <dbReference type="NCBI Taxonomy" id="10195"/>
    <lineage>
        <taxon>Eukaryota</taxon>
        <taxon>Metazoa</taxon>
        <taxon>Spiralia</taxon>
        <taxon>Gnathifera</taxon>
        <taxon>Rotifera</taxon>
        <taxon>Eurotatoria</taxon>
        <taxon>Monogononta</taxon>
        <taxon>Pseudotrocha</taxon>
        <taxon>Ploima</taxon>
        <taxon>Brachionidae</taxon>
        <taxon>Brachionus</taxon>
    </lineage>
</organism>
<comment type="caution">
    <text evidence="1">The sequence shown here is derived from an EMBL/GenBank/DDBJ whole genome shotgun (WGS) entry which is preliminary data.</text>
</comment>